<organism evidence="1 2">
    <name type="scientific">Variimorphobacter saccharofermentans</name>
    <dbReference type="NCBI Taxonomy" id="2755051"/>
    <lineage>
        <taxon>Bacteria</taxon>
        <taxon>Bacillati</taxon>
        <taxon>Bacillota</taxon>
        <taxon>Clostridia</taxon>
        <taxon>Lachnospirales</taxon>
        <taxon>Lachnospiraceae</taxon>
        <taxon>Variimorphobacter</taxon>
    </lineage>
</organism>
<keyword evidence="2" id="KW-1185">Reference proteome</keyword>
<dbReference type="Proteomes" id="UP000574276">
    <property type="component" value="Unassembled WGS sequence"/>
</dbReference>
<dbReference type="EMBL" id="JACEGA010000001">
    <property type="protein sequence ID" value="MBB2183606.1"/>
    <property type="molecule type" value="Genomic_DNA"/>
</dbReference>
<dbReference type="SUPFAM" id="SSF52540">
    <property type="entry name" value="P-loop containing nucleoside triphosphate hydrolases"/>
    <property type="match status" value="1"/>
</dbReference>
<dbReference type="AlphaFoldDB" id="A0A839K1V3"/>
<protein>
    <recommendedName>
        <fullName evidence="3">Shikimate kinase</fullName>
    </recommendedName>
</protein>
<dbReference type="Gene3D" id="3.40.50.300">
    <property type="entry name" value="P-loop containing nucleotide triphosphate hydrolases"/>
    <property type="match status" value="1"/>
</dbReference>
<gene>
    <name evidence="1" type="ORF">H0486_12050</name>
</gene>
<accession>A0A839K1V3</accession>
<dbReference type="InterPro" id="IPR027417">
    <property type="entry name" value="P-loop_NTPase"/>
</dbReference>
<proteinExistence type="predicted"/>
<evidence type="ECO:0000313" key="2">
    <source>
        <dbReference type="Proteomes" id="UP000574276"/>
    </source>
</evidence>
<evidence type="ECO:0000313" key="1">
    <source>
        <dbReference type="EMBL" id="MBB2183606.1"/>
    </source>
</evidence>
<evidence type="ECO:0008006" key="3">
    <source>
        <dbReference type="Google" id="ProtNLM"/>
    </source>
</evidence>
<dbReference type="Pfam" id="PF01202">
    <property type="entry name" value="SKI"/>
    <property type="match status" value="1"/>
</dbReference>
<sequence>MGIIIMIIMLFGVSYVGKTVIGEKFAKRLRYSFCDLDDEIKKRFQMSLE</sequence>
<reference evidence="1 2" key="1">
    <citation type="submission" date="2020-07" db="EMBL/GenBank/DDBJ databases">
        <title>Characterization and genome sequencing of isolate MD1, a novel member within the family Lachnospiraceae.</title>
        <authorList>
            <person name="Rettenmaier R."/>
            <person name="Di Bello L."/>
            <person name="Zinser C."/>
            <person name="Scheitz K."/>
            <person name="Liebl W."/>
            <person name="Zverlov V."/>
        </authorList>
    </citation>
    <scope>NUCLEOTIDE SEQUENCE [LARGE SCALE GENOMIC DNA]</scope>
    <source>
        <strain evidence="1 2">MD1</strain>
    </source>
</reference>
<dbReference type="RefSeq" id="WP_408647603.1">
    <property type="nucleotide sequence ID" value="NZ_JACEGA010000001.1"/>
</dbReference>
<dbReference type="InterPro" id="IPR031322">
    <property type="entry name" value="Shikimate/glucono_kinase"/>
</dbReference>
<name>A0A839K1V3_9FIRM</name>
<comment type="caution">
    <text evidence="1">The sequence shown here is derived from an EMBL/GenBank/DDBJ whole genome shotgun (WGS) entry which is preliminary data.</text>
</comment>